<name>A0A1W1ZKI4_9FLAO</name>
<reference evidence="1 2" key="1">
    <citation type="submission" date="2017-04" db="EMBL/GenBank/DDBJ databases">
        <authorList>
            <person name="Afonso C.L."/>
            <person name="Miller P.J."/>
            <person name="Scott M.A."/>
            <person name="Spackman E."/>
            <person name="Goraichik I."/>
            <person name="Dimitrov K.M."/>
            <person name="Suarez D.L."/>
            <person name="Swayne D.E."/>
        </authorList>
    </citation>
    <scope>NUCLEOTIDE SEQUENCE [LARGE SCALE GENOMIC DNA]</scope>
    <source>
        <strain evidence="1 2">CGMCC 1.12708</strain>
    </source>
</reference>
<dbReference type="STRING" id="1434700.SAMN06296427_10312"/>
<keyword evidence="2" id="KW-1185">Reference proteome</keyword>
<protein>
    <submittedName>
        <fullName evidence="1">Uncharacterized protein</fullName>
    </submittedName>
</protein>
<accession>A0A1W1ZKI4</accession>
<dbReference type="EMBL" id="FWXS01000003">
    <property type="protein sequence ID" value="SMC48753.1"/>
    <property type="molecule type" value="Genomic_DNA"/>
</dbReference>
<evidence type="ECO:0000313" key="1">
    <source>
        <dbReference type="EMBL" id="SMC48753.1"/>
    </source>
</evidence>
<organism evidence="1 2">
    <name type="scientific">Moheibacter sediminis</name>
    <dbReference type="NCBI Taxonomy" id="1434700"/>
    <lineage>
        <taxon>Bacteria</taxon>
        <taxon>Pseudomonadati</taxon>
        <taxon>Bacteroidota</taxon>
        <taxon>Flavobacteriia</taxon>
        <taxon>Flavobacteriales</taxon>
        <taxon>Weeksellaceae</taxon>
        <taxon>Moheibacter</taxon>
    </lineage>
</organism>
<evidence type="ECO:0000313" key="2">
    <source>
        <dbReference type="Proteomes" id="UP000192393"/>
    </source>
</evidence>
<dbReference type="AlphaFoldDB" id="A0A1W1ZKI4"/>
<proteinExistence type="predicted"/>
<gene>
    <name evidence="1" type="ORF">SAMN06296427_10312</name>
</gene>
<sequence>MKTETKCFKVSDTGIYPHCKANQIIKNDKYKHLIDKSIDQTTRFGTNSIERKN</sequence>
<dbReference type="Proteomes" id="UP000192393">
    <property type="component" value="Unassembled WGS sequence"/>
</dbReference>